<dbReference type="InterPro" id="IPR036388">
    <property type="entry name" value="WH-like_DNA-bd_sf"/>
</dbReference>
<feature type="domain" description="OmpR/PhoB-type" evidence="9">
    <location>
        <begin position="132"/>
        <end position="227"/>
    </location>
</feature>
<dbReference type="SMART" id="SM00862">
    <property type="entry name" value="Trans_reg_C"/>
    <property type="match status" value="1"/>
</dbReference>
<dbReference type="GO" id="GO:0006355">
    <property type="term" value="P:regulation of DNA-templated transcription"/>
    <property type="evidence" value="ECO:0007669"/>
    <property type="project" value="InterPro"/>
</dbReference>
<evidence type="ECO:0000256" key="3">
    <source>
        <dbReference type="ARBA" id="ARBA00023015"/>
    </source>
</evidence>
<sequence length="228" mass="26067">MKDSGTKKKIMIVDDFEESCQLMVEILSSEFECHYVCQAEKALELIHALKPHLIIMDYKMPYVTGVELCKIIKDAPSLRHIPIIFISGAVSSDERIETLESGGDDFLSKPFHPKELMLRVKKRLQSYALESISQLKVGNLKMNLNSRQCFLDNQEVVLTPKQFETLKLLIENRNQAVSRQLFMTEIWGHADVTQRNVDSQINYLKKKINGFIGQISSVPGFGYRLDGE</sequence>
<dbReference type="KEGG" id="bex:A11Q_412"/>
<keyword evidence="3" id="KW-0805">Transcription regulation</keyword>
<feature type="domain" description="Response regulatory" evidence="8">
    <location>
        <begin position="9"/>
        <end position="124"/>
    </location>
</feature>
<evidence type="ECO:0000256" key="1">
    <source>
        <dbReference type="ARBA" id="ARBA00022553"/>
    </source>
</evidence>
<evidence type="ECO:0000256" key="6">
    <source>
        <dbReference type="PROSITE-ProRule" id="PRU00169"/>
    </source>
</evidence>
<dbReference type="Proteomes" id="UP000012040">
    <property type="component" value="Chromosome"/>
</dbReference>
<organism evidence="10 11">
    <name type="scientific">Pseudobdellovibrio exovorus JSS</name>
    <dbReference type="NCBI Taxonomy" id="1184267"/>
    <lineage>
        <taxon>Bacteria</taxon>
        <taxon>Pseudomonadati</taxon>
        <taxon>Bdellovibrionota</taxon>
        <taxon>Bdellovibrionia</taxon>
        <taxon>Bdellovibrionales</taxon>
        <taxon>Pseudobdellovibrionaceae</taxon>
        <taxon>Pseudobdellovibrio</taxon>
    </lineage>
</organism>
<dbReference type="SUPFAM" id="SSF52172">
    <property type="entry name" value="CheY-like"/>
    <property type="match status" value="1"/>
</dbReference>
<dbReference type="GO" id="GO:0000976">
    <property type="term" value="F:transcription cis-regulatory region binding"/>
    <property type="evidence" value="ECO:0007669"/>
    <property type="project" value="TreeGrafter"/>
</dbReference>
<dbReference type="EMBL" id="CP003537">
    <property type="protein sequence ID" value="AGH94632.1"/>
    <property type="molecule type" value="Genomic_DNA"/>
</dbReference>
<dbReference type="eggNOG" id="COG0745">
    <property type="taxonomic scope" value="Bacteria"/>
</dbReference>
<dbReference type="GO" id="GO:0005829">
    <property type="term" value="C:cytosol"/>
    <property type="evidence" value="ECO:0007669"/>
    <property type="project" value="TreeGrafter"/>
</dbReference>
<evidence type="ECO:0000259" key="9">
    <source>
        <dbReference type="PROSITE" id="PS51755"/>
    </source>
</evidence>
<evidence type="ECO:0000256" key="2">
    <source>
        <dbReference type="ARBA" id="ARBA00023012"/>
    </source>
</evidence>
<dbReference type="SMART" id="SM00448">
    <property type="entry name" value="REC"/>
    <property type="match status" value="1"/>
</dbReference>
<dbReference type="Pfam" id="PF00486">
    <property type="entry name" value="Trans_reg_C"/>
    <property type="match status" value="1"/>
</dbReference>
<dbReference type="STRING" id="1184267.A11Q_412"/>
<reference evidence="10 11" key="1">
    <citation type="journal article" date="2013" name="ISME J.">
        <title>By their genes ye shall know them: genomic signatures of predatory bacteria.</title>
        <authorList>
            <person name="Pasternak Z."/>
            <person name="Pietrokovski S."/>
            <person name="Rotem O."/>
            <person name="Gophna U."/>
            <person name="Lurie-Weinberger M.N."/>
            <person name="Jurkevitch E."/>
        </authorList>
    </citation>
    <scope>NUCLEOTIDE SEQUENCE [LARGE SCALE GENOMIC DNA]</scope>
    <source>
        <strain evidence="10 11">JSS</strain>
    </source>
</reference>
<evidence type="ECO:0000256" key="5">
    <source>
        <dbReference type="ARBA" id="ARBA00023163"/>
    </source>
</evidence>
<dbReference type="PANTHER" id="PTHR48111:SF1">
    <property type="entry name" value="TWO-COMPONENT RESPONSE REGULATOR ORR33"/>
    <property type="match status" value="1"/>
</dbReference>
<dbReference type="GO" id="GO:0000156">
    <property type="term" value="F:phosphorelay response regulator activity"/>
    <property type="evidence" value="ECO:0007669"/>
    <property type="project" value="TreeGrafter"/>
</dbReference>
<name>M4V5K4_9BACT</name>
<dbReference type="OrthoDB" id="9801101at2"/>
<dbReference type="RefSeq" id="WP_015469122.1">
    <property type="nucleotide sequence ID" value="NC_020813.1"/>
</dbReference>
<evidence type="ECO:0000256" key="4">
    <source>
        <dbReference type="ARBA" id="ARBA00023125"/>
    </source>
</evidence>
<dbReference type="InterPro" id="IPR001789">
    <property type="entry name" value="Sig_transdc_resp-reg_receiver"/>
</dbReference>
<dbReference type="GO" id="GO:0032993">
    <property type="term" value="C:protein-DNA complex"/>
    <property type="evidence" value="ECO:0007669"/>
    <property type="project" value="TreeGrafter"/>
</dbReference>
<keyword evidence="4 7" id="KW-0238">DNA-binding</keyword>
<dbReference type="InterPro" id="IPR001867">
    <property type="entry name" value="OmpR/PhoB-type_DNA-bd"/>
</dbReference>
<gene>
    <name evidence="10" type="ORF">A11Q_412</name>
</gene>
<dbReference type="PATRIC" id="fig|1184267.3.peg.416"/>
<proteinExistence type="predicted"/>
<feature type="modified residue" description="4-aspartylphosphate" evidence="6">
    <location>
        <position position="57"/>
    </location>
</feature>
<keyword evidence="1 6" id="KW-0597">Phosphoprotein</keyword>
<dbReference type="PANTHER" id="PTHR48111">
    <property type="entry name" value="REGULATOR OF RPOS"/>
    <property type="match status" value="1"/>
</dbReference>
<keyword evidence="5" id="KW-0804">Transcription</keyword>
<dbReference type="Gene3D" id="1.10.10.10">
    <property type="entry name" value="Winged helix-like DNA-binding domain superfamily/Winged helix DNA-binding domain"/>
    <property type="match status" value="1"/>
</dbReference>
<dbReference type="InterPro" id="IPR011006">
    <property type="entry name" value="CheY-like_superfamily"/>
</dbReference>
<evidence type="ECO:0000259" key="8">
    <source>
        <dbReference type="PROSITE" id="PS50110"/>
    </source>
</evidence>
<feature type="DNA-binding region" description="OmpR/PhoB-type" evidence="7">
    <location>
        <begin position="132"/>
        <end position="227"/>
    </location>
</feature>
<dbReference type="Pfam" id="PF00072">
    <property type="entry name" value="Response_reg"/>
    <property type="match status" value="1"/>
</dbReference>
<accession>M4V5K4</accession>
<dbReference type="InterPro" id="IPR039420">
    <property type="entry name" value="WalR-like"/>
</dbReference>
<dbReference type="Gene3D" id="3.40.50.2300">
    <property type="match status" value="1"/>
</dbReference>
<evidence type="ECO:0000313" key="11">
    <source>
        <dbReference type="Proteomes" id="UP000012040"/>
    </source>
</evidence>
<protein>
    <submittedName>
        <fullName evidence="10">Two-component response regulator</fullName>
    </submittedName>
</protein>
<evidence type="ECO:0000313" key="10">
    <source>
        <dbReference type="EMBL" id="AGH94632.1"/>
    </source>
</evidence>
<dbReference type="PROSITE" id="PS50110">
    <property type="entry name" value="RESPONSE_REGULATORY"/>
    <property type="match status" value="1"/>
</dbReference>
<keyword evidence="2" id="KW-0902">Two-component regulatory system</keyword>
<dbReference type="CDD" id="cd00383">
    <property type="entry name" value="trans_reg_C"/>
    <property type="match status" value="1"/>
</dbReference>
<dbReference type="AlphaFoldDB" id="M4V5K4"/>
<dbReference type="HOGENOM" id="CLU_000445_30_3_7"/>
<dbReference type="PROSITE" id="PS51755">
    <property type="entry name" value="OMPR_PHOB"/>
    <property type="match status" value="1"/>
</dbReference>
<keyword evidence="11" id="KW-1185">Reference proteome</keyword>
<evidence type="ECO:0000256" key="7">
    <source>
        <dbReference type="PROSITE-ProRule" id="PRU01091"/>
    </source>
</evidence>